<dbReference type="AlphaFoldDB" id="A0A699TBT5"/>
<feature type="non-terminal residue" evidence="1">
    <location>
        <position position="128"/>
    </location>
</feature>
<dbReference type="EMBL" id="BKCJ011235381">
    <property type="protein sequence ID" value="GFD08022.1"/>
    <property type="molecule type" value="Genomic_DNA"/>
</dbReference>
<reference evidence="1" key="1">
    <citation type="journal article" date="2019" name="Sci. Rep.">
        <title>Draft genome of Tanacetum cinerariifolium, the natural source of mosquito coil.</title>
        <authorList>
            <person name="Yamashiro T."/>
            <person name="Shiraishi A."/>
            <person name="Satake H."/>
            <person name="Nakayama K."/>
        </authorList>
    </citation>
    <scope>NUCLEOTIDE SEQUENCE</scope>
</reference>
<sequence>SYYCYYYYYCCSSAPRKRRGVIIQDPKEAASASVSVQSEDEAFAREFKANLSDNINWNEVVDQYSAATCIFGGVIATLTKQVANLELDKVAQAIEITKLKQRSGGGCIQTRRKIAELDADEDVTLEEV</sequence>
<accession>A0A699TBT5</accession>
<proteinExistence type="predicted"/>
<name>A0A699TBT5_TANCI</name>
<protein>
    <submittedName>
        <fullName evidence="1">Uncharacterized protein</fullName>
    </submittedName>
</protein>
<evidence type="ECO:0000313" key="1">
    <source>
        <dbReference type="EMBL" id="GFD08022.1"/>
    </source>
</evidence>
<gene>
    <name evidence="1" type="ORF">Tci_879991</name>
</gene>
<organism evidence="1">
    <name type="scientific">Tanacetum cinerariifolium</name>
    <name type="common">Dalmatian daisy</name>
    <name type="synonym">Chrysanthemum cinerariifolium</name>
    <dbReference type="NCBI Taxonomy" id="118510"/>
    <lineage>
        <taxon>Eukaryota</taxon>
        <taxon>Viridiplantae</taxon>
        <taxon>Streptophyta</taxon>
        <taxon>Embryophyta</taxon>
        <taxon>Tracheophyta</taxon>
        <taxon>Spermatophyta</taxon>
        <taxon>Magnoliopsida</taxon>
        <taxon>eudicotyledons</taxon>
        <taxon>Gunneridae</taxon>
        <taxon>Pentapetalae</taxon>
        <taxon>asterids</taxon>
        <taxon>campanulids</taxon>
        <taxon>Asterales</taxon>
        <taxon>Asteraceae</taxon>
        <taxon>Asteroideae</taxon>
        <taxon>Anthemideae</taxon>
        <taxon>Anthemidinae</taxon>
        <taxon>Tanacetum</taxon>
    </lineage>
</organism>
<comment type="caution">
    <text evidence="1">The sequence shown here is derived from an EMBL/GenBank/DDBJ whole genome shotgun (WGS) entry which is preliminary data.</text>
</comment>
<feature type="non-terminal residue" evidence="1">
    <location>
        <position position="1"/>
    </location>
</feature>